<dbReference type="GO" id="GO:0008270">
    <property type="term" value="F:zinc ion binding"/>
    <property type="evidence" value="ECO:0007669"/>
    <property type="project" value="UniProtKB-KW"/>
</dbReference>
<name>K1PWE9_MAGGI</name>
<evidence type="ECO:0000256" key="1">
    <source>
        <dbReference type="ARBA" id="ARBA00022737"/>
    </source>
</evidence>
<dbReference type="InParanoid" id="K1PWE9"/>
<dbReference type="InterPro" id="IPR011042">
    <property type="entry name" value="6-blade_b-propeller_TolB-like"/>
</dbReference>
<reference evidence="2" key="1">
    <citation type="journal article" date="2012" name="Nature">
        <title>The oyster genome reveals stress adaptation and complexity of shell formation.</title>
        <authorList>
            <person name="Zhang G."/>
            <person name="Fang X."/>
            <person name="Guo X."/>
            <person name="Li L."/>
            <person name="Luo R."/>
            <person name="Xu F."/>
            <person name="Yang P."/>
            <person name="Zhang L."/>
            <person name="Wang X."/>
            <person name="Qi H."/>
            <person name="Xiong Z."/>
            <person name="Que H."/>
            <person name="Xie Y."/>
            <person name="Holland P.W."/>
            <person name="Paps J."/>
            <person name="Zhu Y."/>
            <person name="Wu F."/>
            <person name="Chen Y."/>
            <person name="Wang J."/>
            <person name="Peng C."/>
            <person name="Meng J."/>
            <person name="Yang L."/>
            <person name="Liu J."/>
            <person name="Wen B."/>
            <person name="Zhang N."/>
            <person name="Huang Z."/>
            <person name="Zhu Q."/>
            <person name="Feng Y."/>
            <person name="Mount A."/>
            <person name="Hedgecock D."/>
            <person name="Xu Z."/>
            <person name="Liu Y."/>
            <person name="Domazet-Loso T."/>
            <person name="Du Y."/>
            <person name="Sun X."/>
            <person name="Zhang S."/>
            <person name="Liu B."/>
            <person name="Cheng P."/>
            <person name="Jiang X."/>
            <person name="Li J."/>
            <person name="Fan D."/>
            <person name="Wang W."/>
            <person name="Fu W."/>
            <person name="Wang T."/>
            <person name="Wang B."/>
            <person name="Zhang J."/>
            <person name="Peng Z."/>
            <person name="Li Y."/>
            <person name="Li N."/>
            <person name="Wang J."/>
            <person name="Chen M."/>
            <person name="He Y."/>
            <person name="Tan F."/>
            <person name="Song X."/>
            <person name="Zheng Q."/>
            <person name="Huang R."/>
            <person name="Yang H."/>
            <person name="Du X."/>
            <person name="Chen L."/>
            <person name="Yang M."/>
            <person name="Gaffney P.M."/>
            <person name="Wang S."/>
            <person name="Luo L."/>
            <person name="She Z."/>
            <person name="Ming Y."/>
            <person name="Huang W."/>
            <person name="Zhang S."/>
            <person name="Huang B."/>
            <person name="Zhang Y."/>
            <person name="Qu T."/>
            <person name="Ni P."/>
            <person name="Miao G."/>
            <person name="Wang J."/>
            <person name="Wang Q."/>
            <person name="Steinberg C.E."/>
            <person name="Wang H."/>
            <person name="Li N."/>
            <person name="Qian L."/>
            <person name="Zhang G."/>
            <person name="Li Y."/>
            <person name="Yang H."/>
            <person name="Liu X."/>
            <person name="Wang J."/>
            <person name="Yin Y."/>
            <person name="Wang J."/>
        </authorList>
    </citation>
    <scope>NUCLEOTIDE SEQUENCE [LARGE SCALE GENOMIC DNA]</scope>
    <source>
        <strain evidence="2">05x7-T-G4-1.051#20</strain>
    </source>
</reference>
<sequence>MRYGRSTMDPRHSAQDVHRCDLCETAIVHSYCDFCHVNLCIPCIGKHISDGYDRHKIVPFQERRSTLIYPKCETHQQKNCEFQCKDCNNIFVCSSCTASEQHRGHIFEDVSNVYKTKRENIEKDTEELVSLISPTYEEIARDLENQLANLDGGYEKLTSAMSKQGEQWHREIDVVINKMKTEISEIKVKHRDILQKHLDEIKQIQSLIKQTLLAIKEIEKSTEVSSTIEYSSKIREFSKIPPKVQVSLPTFMPKPIDRKKLYSLFGQITPLSTATEENVLSLNQPKTSVGVLLDKPELVTTIQTGYEYLRSVACLNDGSIWTCGETNAIKCFNIKGSLLQKIKTKSGIFTNDIDVDSDGDLLYISAITKTVYKVKNGQTEELIRLQGWTPRNLCVTSTGDLLVTMFSADYTQSKVVRYSRSTEKQRIQFDDEAKPLYSGNASLKCITENSNHDISVADYEAGAVVMVNQDGKLRWRYTGHPSVIKNKPFQPYGITADSQSHILTTDGNNHCIHILDQNGQFLRYIDNCDLEAPLGLCVDNNDNLFVCEVYKGNVKKIKFLK</sequence>
<dbReference type="GO" id="GO:0000209">
    <property type="term" value="P:protein polyubiquitination"/>
    <property type="evidence" value="ECO:0007669"/>
    <property type="project" value="TreeGrafter"/>
</dbReference>
<dbReference type="PANTHER" id="PTHR24104">
    <property type="entry name" value="E3 UBIQUITIN-PROTEIN LIGASE NHLRC1-RELATED"/>
    <property type="match status" value="1"/>
</dbReference>
<dbReference type="EMBL" id="JH817786">
    <property type="protein sequence ID" value="EKC26038.1"/>
    <property type="molecule type" value="Genomic_DNA"/>
</dbReference>
<dbReference type="HOGENOM" id="CLU_007742_5_1_1"/>
<dbReference type="PROSITE" id="PS50119">
    <property type="entry name" value="ZF_BBOX"/>
    <property type="match status" value="1"/>
</dbReference>
<organism evidence="2">
    <name type="scientific">Magallana gigas</name>
    <name type="common">Pacific oyster</name>
    <name type="synonym">Crassostrea gigas</name>
    <dbReference type="NCBI Taxonomy" id="29159"/>
    <lineage>
        <taxon>Eukaryota</taxon>
        <taxon>Metazoa</taxon>
        <taxon>Spiralia</taxon>
        <taxon>Lophotrochozoa</taxon>
        <taxon>Mollusca</taxon>
        <taxon>Bivalvia</taxon>
        <taxon>Autobranchia</taxon>
        <taxon>Pteriomorphia</taxon>
        <taxon>Ostreida</taxon>
        <taxon>Ostreoidea</taxon>
        <taxon>Ostreidae</taxon>
        <taxon>Magallana</taxon>
    </lineage>
</organism>
<dbReference type="PROSITE" id="PS51125">
    <property type="entry name" value="NHL"/>
    <property type="match status" value="1"/>
</dbReference>
<keyword evidence="1" id="KW-0677">Repeat</keyword>
<dbReference type="SUPFAM" id="SSF101898">
    <property type="entry name" value="NHL repeat"/>
    <property type="match status" value="1"/>
</dbReference>
<dbReference type="InterPro" id="IPR000315">
    <property type="entry name" value="Znf_B-box"/>
</dbReference>
<dbReference type="PANTHER" id="PTHR24104:SF25">
    <property type="entry name" value="PROTEIN LIN-41"/>
    <property type="match status" value="1"/>
</dbReference>
<protein>
    <submittedName>
        <fullName evidence="2">Tripartite motif-containing protein 2</fullName>
    </submittedName>
</protein>
<evidence type="ECO:0000313" key="2">
    <source>
        <dbReference type="EMBL" id="EKC26038.1"/>
    </source>
</evidence>
<dbReference type="AlphaFoldDB" id="K1PWE9"/>
<dbReference type="SUPFAM" id="SSF57845">
    <property type="entry name" value="B-box zinc-binding domain"/>
    <property type="match status" value="1"/>
</dbReference>
<dbReference type="GO" id="GO:0061630">
    <property type="term" value="F:ubiquitin protein ligase activity"/>
    <property type="evidence" value="ECO:0007669"/>
    <property type="project" value="TreeGrafter"/>
</dbReference>
<gene>
    <name evidence="2" type="ORF">CGI_10023339</name>
</gene>
<dbReference type="GO" id="GO:0043161">
    <property type="term" value="P:proteasome-mediated ubiquitin-dependent protein catabolic process"/>
    <property type="evidence" value="ECO:0007669"/>
    <property type="project" value="TreeGrafter"/>
</dbReference>
<dbReference type="Gene3D" id="2.120.10.30">
    <property type="entry name" value="TolB, C-terminal domain"/>
    <property type="match status" value="1"/>
</dbReference>
<dbReference type="Gene3D" id="3.30.160.60">
    <property type="entry name" value="Classic Zinc Finger"/>
    <property type="match status" value="1"/>
</dbReference>
<dbReference type="InterPro" id="IPR001258">
    <property type="entry name" value="NHL_repeat"/>
</dbReference>
<accession>K1PWE9</accession>
<dbReference type="InterPro" id="IPR050952">
    <property type="entry name" value="TRIM-NHL_E3_ligases"/>
</dbReference>
<proteinExistence type="predicted"/>